<accession>A0A812VNV9</accession>
<dbReference type="EMBL" id="CAJNIZ010042991">
    <property type="protein sequence ID" value="CAE7646204.1"/>
    <property type="molecule type" value="Genomic_DNA"/>
</dbReference>
<dbReference type="AlphaFoldDB" id="A0A812VNV9"/>
<keyword evidence="3" id="KW-1185">Reference proteome</keyword>
<proteinExistence type="predicted"/>
<evidence type="ECO:0000313" key="2">
    <source>
        <dbReference type="EMBL" id="CAE7646204.1"/>
    </source>
</evidence>
<dbReference type="OrthoDB" id="443899at2759"/>
<organism evidence="2 3">
    <name type="scientific">Symbiodinium pilosum</name>
    <name type="common">Dinoflagellate</name>
    <dbReference type="NCBI Taxonomy" id="2952"/>
    <lineage>
        <taxon>Eukaryota</taxon>
        <taxon>Sar</taxon>
        <taxon>Alveolata</taxon>
        <taxon>Dinophyceae</taxon>
        <taxon>Suessiales</taxon>
        <taxon>Symbiodiniaceae</taxon>
        <taxon>Symbiodinium</taxon>
    </lineage>
</organism>
<gene>
    <name evidence="2" type="ORF">SPIL2461_LOCUS17179</name>
</gene>
<keyword evidence="1" id="KW-0175">Coiled coil</keyword>
<dbReference type="Proteomes" id="UP000649617">
    <property type="component" value="Unassembled WGS sequence"/>
</dbReference>
<evidence type="ECO:0000256" key="1">
    <source>
        <dbReference type="SAM" id="Coils"/>
    </source>
</evidence>
<comment type="caution">
    <text evidence="2">The sequence shown here is derived from an EMBL/GenBank/DDBJ whole genome shotgun (WGS) entry which is preliminary data.</text>
</comment>
<reference evidence="2" key="1">
    <citation type="submission" date="2021-02" db="EMBL/GenBank/DDBJ databases">
        <authorList>
            <person name="Dougan E. K."/>
            <person name="Rhodes N."/>
            <person name="Thang M."/>
            <person name="Chan C."/>
        </authorList>
    </citation>
    <scope>NUCLEOTIDE SEQUENCE</scope>
</reference>
<feature type="coiled-coil region" evidence="1">
    <location>
        <begin position="137"/>
        <end position="164"/>
    </location>
</feature>
<protein>
    <submittedName>
        <fullName evidence="2">Uncharacterized protein</fullName>
    </submittedName>
</protein>
<evidence type="ECO:0000313" key="3">
    <source>
        <dbReference type="Proteomes" id="UP000649617"/>
    </source>
</evidence>
<name>A0A812VNV9_SYMPI</name>
<sequence>MPVVEPVALPCWVASMIAEALRADEALSLSRADSKWCVELAQPTIWQRYLNGPPDLLARPVLSDGNAGALFTGPSVHPENYRAIVAALRQPGWFRHYKGMKHLAASGRFSSPKGLNRGVLRRLRQQLRSDELGKQLSKASKRKRQSLELELQKINRQRQQMRLDECGFSRCGAPPQSDHVQ</sequence>